<dbReference type="Gene3D" id="1.20.58.390">
    <property type="entry name" value="Neurotransmitter-gated ion-channel transmembrane domain"/>
    <property type="match status" value="2"/>
</dbReference>
<dbReference type="InterPro" id="IPR038050">
    <property type="entry name" value="Neuro_actylchol_rec"/>
</dbReference>
<dbReference type="InterPro" id="IPR036719">
    <property type="entry name" value="Neuro-gated_channel_TM_sf"/>
</dbReference>
<evidence type="ECO:0000256" key="1">
    <source>
        <dbReference type="SAM" id="Phobius"/>
    </source>
</evidence>
<reference evidence="3" key="3">
    <citation type="submission" date="2025-09" db="UniProtKB">
        <authorList>
            <consortium name="Ensembl"/>
        </authorList>
    </citation>
    <scope>IDENTIFICATION</scope>
</reference>
<feature type="transmembrane region" description="Helical" evidence="1">
    <location>
        <begin position="21"/>
        <end position="42"/>
    </location>
</feature>
<dbReference type="GeneTree" id="ENSGT00940000164924"/>
<organism evidence="3 4">
    <name type="scientific">Anabas testudineus</name>
    <name type="common">Climbing perch</name>
    <name type="synonym">Anthias testudineus</name>
    <dbReference type="NCBI Taxonomy" id="64144"/>
    <lineage>
        <taxon>Eukaryota</taxon>
        <taxon>Metazoa</taxon>
        <taxon>Chordata</taxon>
        <taxon>Craniata</taxon>
        <taxon>Vertebrata</taxon>
        <taxon>Euteleostomi</taxon>
        <taxon>Actinopterygii</taxon>
        <taxon>Neopterygii</taxon>
        <taxon>Teleostei</taxon>
        <taxon>Neoteleostei</taxon>
        <taxon>Acanthomorphata</taxon>
        <taxon>Anabantaria</taxon>
        <taxon>Anabantiformes</taxon>
        <taxon>Anabantoidei</taxon>
        <taxon>Anabantidae</taxon>
        <taxon>Anabas</taxon>
    </lineage>
</organism>
<dbReference type="InParanoid" id="A0A3Q1IG98"/>
<dbReference type="GO" id="GO:0006811">
    <property type="term" value="P:monoatomic ion transport"/>
    <property type="evidence" value="ECO:0007669"/>
    <property type="project" value="InterPro"/>
</dbReference>
<dbReference type="Ensembl" id="ENSATET00000018760.2">
    <property type="protein sequence ID" value="ENSATEP00000018449.2"/>
    <property type="gene ID" value="ENSATEG00000012839.2"/>
</dbReference>
<accession>A0A3Q1IG98</accession>
<feature type="transmembrane region" description="Helical" evidence="1">
    <location>
        <begin position="180"/>
        <end position="202"/>
    </location>
</feature>
<keyword evidence="1" id="KW-0812">Transmembrane</keyword>
<evidence type="ECO:0000259" key="2">
    <source>
        <dbReference type="Pfam" id="PF02932"/>
    </source>
</evidence>
<keyword evidence="1" id="KW-1133">Transmembrane helix</keyword>
<dbReference type="OrthoDB" id="6097796at2759"/>
<protein>
    <recommendedName>
        <fullName evidence="2">Neurotransmitter-gated ion-channel transmembrane domain-containing protein</fullName>
    </recommendedName>
</protein>
<reference evidence="3" key="1">
    <citation type="submission" date="2021-04" db="EMBL/GenBank/DDBJ databases">
        <authorList>
            <consortium name="Wellcome Sanger Institute Data Sharing"/>
        </authorList>
    </citation>
    <scope>NUCLEOTIDE SEQUENCE [LARGE SCALE GENOMIC DNA]</scope>
</reference>
<sequence>LVMVKLDLLSFMLPIKSVDRSMFKMTLILGYTVFLLIMNNLLPITGNTIPLINVFLTLCLALMLASLLETILIANLMCGSPHDSPVPSWIRVLVLHVLGRLVLCHPLLSVPFATEVKLSSLVSGDGETSKQKGPLNEDEALEELRCLGRDLQAIRLQVEQQLSKSQGSDEWVQVGLVIDRLLFCLYTLFLLFSFITIIIFWVQSINTP</sequence>
<dbReference type="SUPFAM" id="SSF90112">
    <property type="entry name" value="Neurotransmitter-gated ion-channel transmembrane pore"/>
    <property type="match status" value="1"/>
</dbReference>
<dbReference type="STRING" id="64144.ENSATEP00000018449"/>
<dbReference type="AlphaFoldDB" id="A0A3Q1IG98"/>
<proteinExistence type="predicted"/>
<evidence type="ECO:0000313" key="3">
    <source>
        <dbReference type="Ensembl" id="ENSATEP00000018449.2"/>
    </source>
</evidence>
<evidence type="ECO:0000313" key="4">
    <source>
        <dbReference type="Proteomes" id="UP000265040"/>
    </source>
</evidence>
<name>A0A3Q1IG98_ANATE</name>
<feature type="transmembrane region" description="Helical" evidence="1">
    <location>
        <begin position="54"/>
        <end position="77"/>
    </location>
</feature>
<feature type="domain" description="Neurotransmitter-gated ion-channel transmembrane" evidence="2">
    <location>
        <begin position="2"/>
        <end position="103"/>
    </location>
</feature>
<keyword evidence="1" id="KW-0472">Membrane</keyword>
<dbReference type="Pfam" id="PF02932">
    <property type="entry name" value="Neur_chan_memb"/>
    <property type="match status" value="1"/>
</dbReference>
<dbReference type="InterPro" id="IPR006029">
    <property type="entry name" value="Neurotrans-gated_channel_TM"/>
</dbReference>
<feature type="transmembrane region" description="Helical" evidence="1">
    <location>
        <begin position="89"/>
        <end position="108"/>
    </location>
</feature>
<reference evidence="3" key="2">
    <citation type="submission" date="2025-08" db="UniProtKB">
        <authorList>
            <consortium name="Ensembl"/>
        </authorList>
    </citation>
    <scope>IDENTIFICATION</scope>
</reference>
<keyword evidence="4" id="KW-1185">Reference proteome</keyword>
<dbReference type="GO" id="GO:0016020">
    <property type="term" value="C:membrane"/>
    <property type="evidence" value="ECO:0007669"/>
    <property type="project" value="InterPro"/>
</dbReference>
<dbReference type="Proteomes" id="UP000265040">
    <property type="component" value="Chromosome 4"/>
</dbReference>